<reference evidence="2" key="1">
    <citation type="journal article" date="2015" name="Nature">
        <title>Complex archaea that bridge the gap between prokaryotes and eukaryotes.</title>
        <authorList>
            <person name="Spang A."/>
            <person name="Saw J.H."/>
            <person name="Jorgensen S.L."/>
            <person name="Zaremba-Niedzwiedzka K."/>
            <person name="Martijn J."/>
            <person name="Lind A.E."/>
            <person name="van Eijk R."/>
            <person name="Schleper C."/>
            <person name="Guy L."/>
            <person name="Ettema T.J."/>
        </authorList>
    </citation>
    <scope>NUCLEOTIDE SEQUENCE</scope>
</reference>
<feature type="transmembrane region" description="Helical" evidence="1">
    <location>
        <begin position="6"/>
        <end position="26"/>
    </location>
</feature>
<keyword evidence="1" id="KW-1133">Transmembrane helix</keyword>
<proteinExistence type="predicted"/>
<protein>
    <recommendedName>
        <fullName evidence="3">Envelope stress response membrane protein PspB</fullName>
    </recommendedName>
</protein>
<accession>A0A0F9Z1P2</accession>
<dbReference type="GO" id="GO:0006355">
    <property type="term" value="P:regulation of DNA-templated transcription"/>
    <property type="evidence" value="ECO:0007669"/>
    <property type="project" value="InterPro"/>
</dbReference>
<name>A0A0F9Z1P2_9ZZZZ</name>
<sequence length="78" mass="8971">MEFFEFIIALVAVGGTFVTIWVALLYRRKEKKLPAAEQAYNLSQLSALANSMNQRIDTLESILDAEVPGWREHHEQQH</sequence>
<organism evidence="2">
    <name type="scientific">marine sediment metagenome</name>
    <dbReference type="NCBI Taxonomy" id="412755"/>
    <lineage>
        <taxon>unclassified sequences</taxon>
        <taxon>metagenomes</taxon>
        <taxon>ecological metagenomes</taxon>
    </lineage>
</organism>
<keyword evidence="1" id="KW-0472">Membrane</keyword>
<dbReference type="Pfam" id="PF06667">
    <property type="entry name" value="PspB"/>
    <property type="match status" value="1"/>
</dbReference>
<evidence type="ECO:0000256" key="1">
    <source>
        <dbReference type="SAM" id="Phobius"/>
    </source>
</evidence>
<dbReference type="GO" id="GO:0009271">
    <property type="term" value="P:phage shock"/>
    <property type="evidence" value="ECO:0007669"/>
    <property type="project" value="InterPro"/>
</dbReference>
<keyword evidence="1" id="KW-0812">Transmembrane</keyword>
<dbReference type="EMBL" id="LAZR01000004">
    <property type="protein sequence ID" value="KKO10994.1"/>
    <property type="molecule type" value="Genomic_DNA"/>
</dbReference>
<dbReference type="InterPro" id="IPR009554">
    <property type="entry name" value="Phageshock_PspB"/>
</dbReference>
<evidence type="ECO:0008006" key="3">
    <source>
        <dbReference type="Google" id="ProtNLM"/>
    </source>
</evidence>
<dbReference type="AlphaFoldDB" id="A0A0F9Z1P2"/>
<dbReference type="NCBIfam" id="TIGR02976">
    <property type="entry name" value="phageshock_pspB"/>
    <property type="match status" value="1"/>
</dbReference>
<comment type="caution">
    <text evidence="2">The sequence shown here is derived from an EMBL/GenBank/DDBJ whole genome shotgun (WGS) entry which is preliminary data.</text>
</comment>
<evidence type="ECO:0000313" key="2">
    <source>
        <dbReference type="EMBL" id="KKO10994.1"/>
    </source>
</evidence>
<gene>
    <name evidence="2" type="ORF">LCGC14_0024790</name>
</gene>